<dbReference type="GO" id="GO:0070039">
    <property type="term" value="F:rRNA (guanosine-2'-O-)-methyltransferase activity"/>
    <property type="evidence" value="ECO:0007669"/>
    <property type="project" value="UniProtKB-UniRule"/>
</dbReference>
<feature type="binding site" evidence="6">
    <location>
        <position position="198"/>
    </location>
    <ligand>
        <name>S-adenosyl-L-methionine</name>
        <dbReference type="ChEBI" id="CHEBI:59789"/>
    </ligand>
</feature>
<organism evidence="8 9">
    <name type="scientific">Sulfurifustis variabilis</name>
    <dbReference type="NCBI Taxonomy" id="1675686"/>
    <lineage>
        <taxon>Bacteria</taxon>
        <taxon>Pseudomonadati</taxon>
        <taxon>Pseudomonadota</taxon>
        <taxon>Gammaproteobacteria</taxon>
        <taxon>Acidiferrobacterales</taxon>
        <taxon>Acidiferrobacteraceae</taxon>
        <taxon>Sulfurifustis</taxon>
    </lineage>
</organism>
<dbReference type="CDD" id="cd18103">
    <property type="entry name" value="SpoU-like_RlmB"/>
    <property type="match status" value="1"/>
</dbReference>
<feature type="domain" description="RNA 2-O ribose methyltransferase substrate binding" evidence="7">
    <location>
        <begin position="5"/>
        <end position="81"/>
    </location>
</feature>
<evidence type="ECO:0000256" key="2">
    <source>
        <dbReference type="ARBA" id="ARBA00022552"/>
    </source>
</evidence>
<dbReference type="OrthoDB" id="9785673at2"/>
<keyword evidence="1 6" id="KW-0963">Cytoplasm</keyword>
<keyword evidence="3 6" id="KW-0489">Methyltransferase</keyword>
<dbReference type="InterPro" id="IPR004441">
    <property type="entry name" value="rRNA_MeTrfase_TrmH"/>
</dbReference>
<protein>
    <recommendedName>
        <fullName evidence="6">23S rRNA (guanosine-2'-O-)-methyltransferase RlmB</fullName>
        <ecNumber evidence="6">2.1.1.185</ecNumber>
    </recommendedName>
    <alternativeName>
        <fullName evidence="6">23S rRNA (guanosine2251 2'-O)-methyltransferase</fullName>
    </alternativeName>
    <alternativeName>
        <fullName evidence="6">23S rRNA Gm2251 2'-O-methyltransferase</fullName>
    </alternativeName>
</protein>
<keyword evidence="5 6" id="KW-0949">S-adenosyl-L-methionine</keyword>
<reference evidence="8 9" key="1">
    <citation type="submission" date="2015-08" db="EMBL/GenBank/DDBJ databases">
        <title>Complete genome sequence of Sulfurifustis variabilis.</title>
        <authorList>
            <person name="Miura A."/>
            <person name="Kojima H."/>
            <person name="Fukui M."/>
        </authorList>
    </citation>
    <scope>NUCLEOTIDE SEQUENCE [LARGE SCALE GENOMIC DNA]</scope>
    <source>
        <strain evidence="9">skN76</strain>
    </source>
</reference>
<dbReference type="Gene3D" id="3.40.1280.10">
    <property type="match status" value="1"/>
</dbReference>
<dbReference type="EMBL" id="AP014936">
    <property type="protein sequence ID" value="BAU48473.1"/>
    <property type="molecule type" value="Genomic_DNA"/>
</dbReference>
<evidence type="ECO:0000313" key="9">
    <source>
        <dbReference type="Proteomes" id="UP000218899"/>
    </source>
</evidence>
<keyword evidence="2 6" id="KW-0698">rRNA processing</keyword>
<dbReference type="PANTHER" id="PTHR46429:SF1">
    <property type="entry name" value="23S RRNA (GUANOSINE-2'-O-)-METHYLTRANSFERASE RLMB"/>
    <property type="match status" value="1"/>
</dbReference>
<evidence type="ECO:0000256" key="4">
    <source>
        <dbReference type="ARBA" id="ARBA00022679"/>
    </source>
</evidence>
<dbReference type="InterPro" id="IPR024915">
    <property type="entry name" value="23S_rRNA_MeTrfase_RlmB"/>
</dbReference>
<dbReference type="KEGG" id="sva:SVA_1919"/>
<dbReference type="InterPro" id="IPR029026">
    <property type="entry name" value="tRNA_m1G_MTases_N"/>
</dbReference>
<dbReference type="InterPro" id="IPR029064">
    <property type="entry name" value="Ribosomal_eL30-like_sf"/>
</dbReference>
<dbReference type="Pfam" id="PF00588">
    <property type="entry name" value="SpoU_methylase"/>
    <property type="match status" value="1"/>
</dbReference>
<dbReference type="SUPFAM" id="SSF75217">
    <property type="entry name" value="alpha/beta knot"/>
    <property type="match status" value="1"/>
</dbReference>
<dbReference type="NCBIfam" id="TIGR00186">
    <property type="entry name" value="rRNA_methyl_3"/>
    <property type="match status" value="1"/>
</dbReference>
<comment type="function">
    <text evidence="6">Specifically methylates the ribose of guanosine 2251 in 23S rRNA.</text>
</comment>
<dbReference type="AlphaFoldDB" id="A0A1B4V4L3"/>
<dbReference type="GO" id="GO:0005829">
    <property type="term" value="C:cytosol"/>
    <property type="evidence" value="ECO:0007669"/>
    <property type="project" value="TreeGrafter"/>
</dbReference>
<dbReference type="RefSeq" id="WP_096460978.1">
    <property type="nucleotide sequence ID" value="NZ_AP014936.1"/>
</dbReference>
<dbReference type="InterPro" id="IPR029028">
    <property type="entry name" value="Alpha/beta_knot_MTases"/>
</dbReference>
<evidence type="ECO:0000313" key="8">
    <source>
        <dbReference type="EMBL" id="BAU48473.1"/>
    </source>
</evidence>
<gene>
    <name evidence="6" type="primary">rlmB</name>
    <name evidence="8" type="ORF">SVA_1919</name>
</gene>
<dbReference type="EC" id="2.1.1.185" evidence="6"/>
<evidence type="ECO:0000259" key="7">
    <source>
        <dbReference type="SMART" id="SM00967"/>
    </source>
</evidence>
<comment type="similarity">
    <text evidence="6">Belongs to the class IV-like SAM-binding methyltransferase superfamily. RNA methyltransferase TrmH family. RlmB subfamily.</text>
</comment>
<name>A0A1B4V4L3_9GAMM</name>
<dbReference type="Gene3D" id="3.30.1330.30">
    <property type="match status" value="1"/>
</dbReference>
<proteinExistence type="inferred from homology"/>
<dbReference type="InterPro" id="IPR013123">
    <property type="entry name" value="SpoU_subst-bd"/>
</dbReference>
<dbReference type="Pfam" id="PF08032">
    <property type="entry name" value="SpoU_sub_bind"/>
    <property type="match status" value="1"/>
</dbReference>
<dbReference type="FunFam" id="3.40.1280.10:FF:000008">
    <property type="entry name" value="Group 3 RNA methyltransferase TrmH"/>
    <property type="match status" value="1"/>
</dbReference>
<comment type="subcellular location">
    <subcellularLocation>
        <location evidence="6">Cytoplasm</location>
    </subcellularLocation>
</comment>
<evidence type="ECO:0000256" key="5">
    <source>
        <dbReference type="ARBA" id="ARBA00022691"/>
    </source>
</evidence>
<evidence type="ECO:0000256" key="3">
    <source>
        <dbReference type="ARBA" id="ARBA00022603"/>
    </source>
</evidence>
<evidence type="ECO:0000256" key="1">
    <source>
        <dbReference type="ARBA" id="ARBA00022490"/>
    </source>
</evidence>
<feature type="binding site" evidence="6">
    <location>
        <position position="218"/>
    </location>
    <ligand>
        <name>S-adenosyl-L-methionine</name>
        <dbReference type="ChEBI" id="CHEBI:59789"/>
    </ligand>
</feature>
<dbReference type="PANTHER" id="PTHR46429">
    <property type="entry name" value="23S RRNA (GUANOSINE-2'-O-)-METHYLTRANSFERASE RLMB"/>
    <property type="match status" value="1"/>
</dbReference>
<dbReference type="InterPro" id="IPR001537">
    <property type="entry name" value="SpoU_MeTrfase"/>
</dbReference>
<accession>A0A1B4V4L3</accession>
<feature type="binding site" evidence="6">
    <location>
        <position position="227"/>
    </location>
    <ligand>
        <name>S-adenosyl-L-methionine</name>
        <dbReference type="ChEBI" id="CHEBI:59789"/>
    </ligand>
</feature>
<dbReference type="GO" id="GO:0003723">
    <property type="term" value="F:RNA binding"/>
    <property type="evidence" value="ECO:0007669"/>
    <property type="project" value="InterPro"/>
</dbReference>
<dbReference type="SUPFAM" id="SSF55315">
    <property type="entry name" value="L30e-like"/>
    <property type="match status" value="1"/>
</dbReference>
<dbReference type="Proteomes" id="UP000218899">
    <property type="component" value="Chromosome"/>
</dbReference>
<dbReference type="SMART" id="SM00967">
    <property type="entry name" value="SpoU_sub_bind"/>
    <property type="match status" value="1"/>
</dbReference>
<sequence length="252" mass="26938">MSEDFIVGLHAVLTALRQRPERISGVWVNEERIDKRVQGVLDAARDAGVKFHRVPRAKLDEMARGLRHQGAVARVRLAPAAGEAGLAAYVAGLRGPALMLVLDGVQDPHNLGACLRVADAAGCAGVVLPRDRAAPVSAVARRAASGAAESVKLFQVVNLARAMRDLREAGFWLIGATQDAPDELYEVDLTGRVALVLGGEGQGLRRLTREHCDRLIRIPMAGAVESLNVSVAAGVCLYEAVRQRRDPRDPAA</sequence>
<keyword evidence="4 6" id="KW-0808">Transferase</keyword>
<dbReference type="HAMAP" id="MF_01887">
    <property type="entry name" value="23SrRNA_methyltr_B"/>
    <property type="match status" value="1"/>
</dbReference>
<keyword evidence="9" id="KW-1185">Reference proteome</keyword>
<comment type="catalytic activity">
    <reaction evidence="6">
        <text>guanosine(2251) in 23S rRNA + S-adenosyl-L-methionine = 2'-O-methylguanosine(2251) in 23S rRNA + S-adenosyl-L-homocysteine + H(+)</text>
        <dbReference type="Rhea" id="RHEA:24140"/>
        <dbReference type="Rhea" id="RHEA-COMP:10239"/>
        <dbReference type="Rhea" id="RHEA-COMP:10241"/>
        <dbReference type="ChEBI" id="CHEBI:15378"/>
        <dbReference type="ChEBI" id="CHEBI:57856"/>
        <dbReference type="ChEBI" id="CHEBI:59789"/>
        <dbReference type="ChEBI" id="CHEBI:74269"/>
        <dbReference type="ChEBI" id="CHEBI:74445"/>
        <dbReference type="EC" id="2.1.1.185"/>
    </reaction>
</comment>
<evidence type="ECO:0000256" key="6">
    <source>
        <dbReference type="HAMAP-Rule" id="MF_01887"/>
    </source>
</evidence>